<evidence type="ECO:0000256" key="4">
    <source>
        <dbReference type="ARBA" id="ARBA00010790"/>
    </source>
</evidence>
<dbReference type="SUPFAM" id="SSF51905">
    <property type="entry name" value="FAD/NAD(P)-binding domain"/>
    <property type="match status" value="1"/>
</dbReference>
<dbReference type="PANTHER" id="PTHR46056:SF12">
    <property type="entry name" value="LONG-CHAIN-ALCOHOL OXIDASE"/>
    <property type="match status" value="1"/>
</dbReference>
<dbReference type="Pfam" id="PF05199">
    <property type="entry name" value="GMC_oxred_C"/>
    <property type="match status" value="1"/>
</dbReference>
<evidence type="ECO:0000313" key="17">
    <source>
        <dbReference type="Proteomes" id="UP000053617"/>
    </source>
</evidence>
<name>A0A0D2IX31_9EURO</name>
<dbReference type="InterPro" id="IPR007867">
    <property type="entry name" value="GMC_OxRtase_C"/>
</dbReference>
<feature type="domain" description="Glucose-methanol-choline oxidoreductase C-terminal" evidence="15">
    <location>
        <begin position="586"/>
        <end position="744"/>
    </location>
</feature>
<dbReference type="PIRSF" id="PIRSF028937">
    <property type="entry name" value="Lg_Ch_AO"/>
    <property type="match status" value="1"/>
</dbReference>
<evidence type="ECO:0000313" key="16">
    <source>
        <dbReference type="EMBL" id="KIX07916.1"/>
    </source>
</evidence>
<dbReference type="AlphaFoldDB" id="A0A0D2IX31"/>
<dbReference type="InterPro" id="IPR012400">
    <property type="entry name" value="Long_Oxdase"/>
</dbReference>
<keyword evidence="7" id="KW-0812">Transmembrane</keyword>
<reference evidence="16 17" key="1">
    <citation type="submission" date="2015-01" db="EMBL/GenBank/DDBJ databases">
        <title>The Genome Sequence of Rhinocladiella mackenzie CBS 650.93.</title>
        <authorList>
            <consortium name="The Broad Institute Genomics Platform"/>
            <person name="Cuomo C."/>
            <person name="de Hoog S."/>
            <person name="Gorbushina A."/>
            <person name="Stielow B."/>
            <person name="Teixiera M."/>
            <person name="Abouelleil A."/>
            <person name="Chapman S.B."/>
            <person name="Priest M."/>
            <person name="Young S.K."/>
            <person name="Wortman J."/>
            <person name="Nusbaum C."/>
            <person name="Birren B."/>
        </authorList>
    </citation>
    <scope>NUCLEOTIDE SEQUENCE [LARGE SCALE GENOMIC DNA]</scope>
    <source>
        <strain evidence="16 17">CBS 650.93</strain>
    </source>
</reference>
<evidence type="ECO:0000256" key="7">
    <source>
        <dbReference type="ARBA" id="ARBA00022692"/>
    </source>
</evidence>
<keyword evidence="8" id="KW-0274">FAD</keyword>
<sequence length="763" mass="82396">MSQTEVLSSLASLPSPLPPTPEVEVFTREQWDILFSIMGVFVPSISVSSDEKNSAISPAELDQAVSKLKQYLPEGSSEDVVKDYLAESIVPEPAFREHVARQFTLFIPPSGVKGLGFVLSALNTTVGSYLLTGYSSPIHTQDLLTRTSIVCNWAHSRLPPLRAVFRSVSGLARQSWIATSLQIPRVIGFPPTPKHIERNPSYAFKFHDFTSPATPASLTTDVIIIGSGCGAGVTASHLSRAGLKCLVLEKSYHFPSTHFPMSPNEGKEHLMENGGFVASDDGSIVVLAGSTFGGGGTVNWSASLQPQYAVREEWAASGLPHFTGVEFQDCLDTVCERMGVAKATDLESLRKIEHNFTNSMLLEGARRLGMNVEVVPQNTASKRHFCGYCTYGCASTTKQGPANCWLPDAAVHGTEFVEGAFVEEIVFETIDGRKTAAGVKATWTSRDRQTTRSLAISAKRIIVAAGALNSPLVLLRSGLINPHIGANLHLHPTSTIWSVWPQRTNPWEGSILTVAVTSLEDQDGAHHGPKIEAICSTPAFGIANLPFRVPATRTQKPILSSALDLRLNAAKHGHGAGFISITRDADSGRVYFDPSDPTRRRVRIAYTPSSRDLRHLLAGQLAAARIQFVMGASEIDTCHPGGERWVRPSSVSVAVNTSTDVDVDEESFCRWLASIRARGLTSPDPCMVGSAHQMGTCRMSSSSKNGVVDKHGKVWDIDGLYVADASVCPSATGVNPMITTMGIAEWISRGIVKEIKRDKNQGD</sequence>
<evidence type="ECO:0000256" key="8">
    <source>
        <dbReference type="ARBA" id="ARBA00022827"/>
    </source>
</evidence>
<dbReference type="PANTHER" id="PTHR46056">
    <property type="entry name" value="LONG-CHAIN-ALCOHOL OXIDASE"/>
    <property type="match status" value="1"/>
</dbReference>
<feature type="domain" description="Glucose-methanol-choline oxidoreductase N-terminal" evidence="14">
    <location>
        <begin position="268"/>
        <end position="492"/>
    </location>
</feature>
<organism evidence="16 17">
    <name type="scientific">Rhinocladiella mackenziei CBS 650.93</name>
    <dbReference type="NCBI Taxonomy" id="1442369"/>
    <lineage>
        <taxon>Eukaryota</taxon>
        <taxon>Fungi</taxon>
        <taxon>Dikarya</taxon>
        <taxon>Ascomycota</taxon>
        <taxon>Pezizomycotina</taxon>
        <taxon>Eurotiomycetes</taxon>
        <taxon>Chaetothyriomycetidae</taxon>
        <taxon>Chaetothyriales</taxon>
        <taxon>Herpotrichiellaceae</taxon>
        <taxon>Rhinocladiella</taxon>
    </lineage>
</organism>
<comment type="function">
    <text evidence="2">Long-chain fatty alcohol oxidase involved in the omega-oxidation pathway of lipid degradation.</text>
</comment>
<dbReference type="GeneID" id="25290641"/>
<dbReference type="RefSeq" id="XP_013275052.1">
    <property type="nucleotide sequence ID" value="XM_013419598.1"/>
</dbReference>
<dbReference type="EMBL" id="KN847476">
    <property type="protein sequence ID" value="KIX07916.1"/>
    <property type="molecule type" value="Genomic_DNA"/>
</dbReference>
<dbReference type="EC" id="1.1.3.20" evidence="5 12"/>
<evidence type="ECO:0000256" key="9">
    <source>
        <dbReference type="ARBA" id="ARBA00022989"/>
    </source>
</evidence>
<evidence type="ECO:0000256" key="12">
    <source>
        <dbReference type="PIRNR" id="PIRNR028937"/>
    </source>
</evidence>
<dbReference type="HOGENOM" id="CLU_008878_3_1_1"/>
<comment type="subcellular location">
    <subcellularLocation>
        <location evidence="3">Membrane</location>
    </subcellularLocation>
</comment>
<evidence type="ECO:0000256" key="5">
    <source>
        <dbReference type="ARBA" id="ARBA00013125"/>
    </source>
</evidence>
<keyword evidence="11" id="KW-0472">Membrane</keyword>
<keyword evidence="17" id="KW-1185">Reference proteome</keyword>
<evidence type="ECO:0000256" key="13">
    <source>
        <dbReference type="PIRSR" id="PIRSR028937-1"/>
    </source>
</evidence>
<proteinExistence type="inferred from homology"/>
<comment type="similarity">
    <text evidence="4 12">Belongs to the GMC oxidoreductase family.</text>
</comment>
<feature type="active site" description="Proton acceptor" evidence="13">
    <location>
        <position position="692"/>
    </location>
</feature>
<dbReference type="GO" id="GO:0046577">
    <property type="term" value="F:long-chain-alcohol oxidase activity"/>
    <property type="evidence" value="ECO:0007669"/>
    <property type="project" value="UniProtKB-EC"/>
</dbReference>
<keyword evidence="9" id="KW-1133">Transmembrane helix</keyword>
<evidence type="ECO:0000256" key="10">
    <source>
        <dbReference type="ARBA" id="ARBA00023002"/>
    </source>
</evidence>
<protein>
    <recommendedName>
        <fullName evidence="5 12">Long-chain-alcohol oxidase</fullName>
        <ecNumber evidence="5 12">1.1.3.20</ecNumber>
    </recommendedName>
</protein>
<evidence type="ECO:0000256" key="1">
    <source>
        <dbReference type="ARBA" id="ARBA00000920"/>
    </source>
</evidence>
<evidence type="ECO:0000259" key="15">
    <source>
        <dbReference type="Pfam" id="PF05199"/>
    </source>
</evidence>
<dbReference type="Gene3D" id="3.50.50.60">
    <property type="entry name" value="FAD/NAD(P)-binding domain"/>
    <property type="match status" value="2"/>
</dbReference>
<evidence type="ECO:0000256" key="3">
    <source>
        <dbReference type="ARBA" id="ARBA00004370"/>
    </source>
</evidence>
<dbReference type="Proteomes" id="UP000053617">
    <property type="component" value="Unassembled WGS sequence"/>
</dbReference>
<keyword evidence="6" id="KW-0285">Flavoprotein</keyword>
<dbReference type="Pfam" id="PF00732">
    <property type="entry name" value="GMC_oxred_N"/>
    <property type="match status" value="1"/>
</dbReference>
<evidence type="ECO:0000256" key="2">
    <source>
        <dbReference type="ARBA" id="ARBA00003842"/>
    </source>
</evidence>
<dbReference type="STRING" id="1442369.A0A0D2IX31"/>
<gene>
    <name evidence="16" type="ORF">Z518_02570</name>
</gene>
<comment type="catalytic activity">
    <reaction evidence="1 12">
        <text>a long-chain primary fatty alcohol + O2 = a long-chain fatty aldehyde + H2O2</text>
        <dbReference type="Rhea" id="RHEA:22756"/>
        <dbReference type="ChEBI" id="CHEBI:15379"/>
        <dbReference type="ChEBI" id="CHEBI:16240"/>
        <dbReference type="ChEBI" id="CHEBI:17176"/>
        <dbReference type="ChEBI" id="CHEBI:77396"/>
        <dbReference type="EC" id="1.1.3.20"/>
    </reaction>
</comment>
<dbReference type="InterPro" id="IPR000172">
    <property type="entry name" value="GMC_OxRdtase_N"/>
</dbReference>
<dbReference type="OrthoDB" id="269227at2759"/>
<evidence type="ECO:0000259" key="14">
    <source>
        <dbReference type="Pfam" id="PF00732"/>
    </source>
</evidence>
<dbReference type="GO" id="GO:0050660">
    <property type="term" value="F:flavin adenine dinucleotide binding"/>
    <property type="evidence" value="ECO:0007669"/>
    <property type="project" value="InterPro"/>
</dbReference>
<dbReference type="VEuPathDB" id="FungiDB:Z518_02570"/>
<dbReference type="InterPro" id="IPR036188">
    <property type="entry name" value="FAD/NAD-bd_sf"/>
</dbReference>
<dbReference type="GO" id="GO:0016020">
    <property type="term" value="C:membrane"/>
    <property type="evidence" value="ECO:0007669"/>
    <property type="project" value="UniProtKB-SubCell"/>
</dbReference>
<keyword evidence="10 12" id="KW-0560">Oxidoreductase</keyword>
<evidence type="ECO:0000256" key="11">
    <source>
        <dbReference type="ARBA" id="ARBA00023136"/>
    </source>
</evidence>
<accession>A0A0D2IX31</accession>
<evidence type="ECO:0000256" key="6">
    <source>
        <dbReference type="ARBA" id="ARBA00022630"/>
    </source>
</evidence>